<proteinExistence type="inferred from homology"/>
<accession>A0A226ELB5</accession>
<dbReference type="GO" id="GO:0015031">
    <property type="term" value="P:protein transport"/>
    <property type="evidence" value="ECO:0007669"/>
    <property type="project" value="UniProtKB-KW"/>
</dbReference>
<feature type="compositionally biased region" description="Polar residues" evidence="5">
    <location>
        <begin position="202"/>
        <end position="224"/>
    </location>
</feature>
<keyword evidence="3" id="KW-0254">Endocytosis</keyword>
<dbReference type="Pfam" id="PF07933">
    <property type="entry name" value="DUF1681"/>
    <property type="match status" value="1"/>
</dbReference>
<gene>
    <name evidence="7" type="ORF">Fcan01_07942</name>
</gene>
<evidence type="ECO:0000256" key="3">
    <source>
        <dbReference type="ARBA" id="ARBA00022583"/>
    </source>
</evidence>
<dbReference type="Proteomes" id="UP000198287">
    <property type="component" value="Unassembled WGS sequence"/>
</dbReference>
<comment type="caution">
    <text evidence="7">The sequence shown here is derived from an EMBL/GenBank/DDBJ whole genome shotgun (WGS) entry which is preliminary data.</text>
</comment>
<organism evidence="7 8">
    <name type="scientific">Folsomia candida</name>
    <name type="common">Springtail</name>
    <dbReference type="NCBI Taxonomy" id="158441"/>
    <lineage>
        <taxon>Eukaryota</taxon>
        <taxon>Metazoa</taxon>
        <taxon>Ecdysozoa</taxon>
        <taxon>Arthropoda</taxon>
        <taxon>Hexapoda</taxon>
        <taxon>Collembola</taxon>
        <taxon>Entomobryomorpha</taxon>
        <taxon>Isotomoidea</taxon>
        <taxon>Isotomidae</taxon>
        <taxon>Proisotominae</taxon>
        <taxon>Folsomia</taxon>
    </lineage>
</organism>
<keyword evidence="8" id="KW-1185">Reference proteome</keyword>
<dbReference type="EMBL" id="LNIX01000003">
    <property type="protein sequence ID" value="OXA58485.1"/>
    <property type="molecule type" value="Genomic_DNA"/>
</dbReference>
<reference evidence="7 8" key="1">
    <citation type="submission" date="2015-12" db="EMBL/GenBank/DDBJ databases">
        <title>The genome of Folsomia candida.</title>
        <authorList>
            <person name="Faddeeva A."/>
            <person name="Derks M.F."/>
            <person name="Anvar Y."/>
            <person name="Smit S."/>
            <person name="Van Straalen N."/>
            <person name="Roelofs D."/>
        </authorList>
    </citation>
    <scope>NUCLEOTIDE SEQUENCE [LARGE SCALE GENOMIC DNA]</scope>
    <source>
        <strain evidence="7 8">VU population</strain>
        <tissue evidence="7">Whole body</tissue>
    </source>
</reference>
<protein>
    <submittedName>
        <fullName evidence="7">Adaptin ear-binding coat-associated protein 1</fullName>
    </submittedName>
</protein>
<dbReference type="PANTHER" id="PTHR12847:SF9">
    <property type="entry name" value="NECAP-LIKE PROTEIN CG9132"/>
    <property type="match status" value="1"/>
</dbReference>
<dbReference type="Gene3D" id="2.30.29.30">
    <property type="entry name" value="Pleckstrin-homology domain (PH domain)/Phosphotyrosine-binding domain (PTB)"/>
    <property type="match status" value="1"/>
</dbReference>
<comment type="similarity">
    <text evidence="1">Belongs to the NECAP family.</text>
</comment>
<dbReference type="STRING" id="158441.A0A226ELB5"/>
<sequence>MDDYESVLLILPEVFMYKIPPRATNRSYRANEWNLDNPDWSGRLRLASVGNKCVIKLEDKNSGELFAKAPIDEYPGPAIEAVSDSSRYFVLRIIDDSAGRTAFIGVGFADRSNAFDLNVTLQDHFKRLKVEQDIEKEKDAPKPALDLGFKEGEKISIPTKCFKKRDQKDGNDGPSKPKTKIGGGGMGILLPPPPAAGPKVSPSASLNISREATPTSSPSHQPNPASSGASGGEAASNSSWVQF</sequence>
<keyword evidence="2" id="KW-0813">Transport</keyword>
<evidence type="ECO:0000313" key="7">
    <source>
        <dbReference type="EMBL" id="OXA58485.1"/>
    </source>
</evidence>
<dbReference type="InterPro" id="IPR012466">
    <property type="entry name" value="NECAP_PHear"/>
</dbReference>
<dbReference type="GO" id="GO:0030125">
    <property type="term" value="C:clathrin vesicle coat"/>
    <property type="evidence" value="ECO:0007669"/>
    <property type="project" value="TreeGrafter"/>
</dbReference>
<evidence type="ECO:0000259" key="6">
    <source>
        <dbReference type="Pfam" id="PF07933"/>
    </source>
</evidence>
<dbReference type="GO" id="GO:0006897">
    <property type="term" value="P:endocytosis"/>
    <property type="evidence" value="ECO:0007669"/>
    <property type="project" value="UniProtKB-KW"/>
</dbReference>
<dbReference type="CDD" id="cd13228">
    <property type="entry name" value="PHear_NECAP"/>
    <property type="match status" value="1"/>
</dbReference>
<feature type="compositionally biased region" description="Low complexity" evidence="5">
    <location>
        <begin position="225"/>
        <end position="243"/>
    </location>
</feature>
<dbReference type="FunFam" id="2.30.29.30:FF:000064">
    <property type="entry name" value="Adaptin ear-binding coat-associated protein 1"/>
    <property type="match status" value="1"/>
</dbReference>
<dbReference type="SUPFAM" id="SSF50729">
    <property type="entry name" value="PH domain-like"/>
    <property type="match status" value="1"/>
</dbReference>
<feature type="domain" description="NECAP PHear" evidence="6">
    <location>
        <begin position="4"/>
        <end position="157"/>
    </location>
</feature>
<feature type="region of interest" description="Disordered" evidence="5">
    <location>
        <begin position="158"/>
        <end position="243"/>
    </location>
</feature>
<dbReference type="OMA" id="LTTNRGH"/>
<evidence type="ECO:0000256" key="1">
    <source>
        <dbReference type="ARBA" id="ARBA00007736"/>
    </source>
</evidence>
<evidence type="ECO:0000256" key="4">
    <source>
        <dbReference type="ARBA" id="ARBA00022927"/>
    </source>
</evidence>
<dbReference type="InterPro" id="IPR011993">
    <property type="entry name" value="PH-like_dom_sf"/>
</dbReference>
<evidence type="ECO:0000313" key="8">
    <source>
        <dbReference type="Proteomes" id="UP000198287"/>
    </source>
</evidence>
<dbReference type="PANTHER" id="PTHR12847">
    <property type="entry name" value="ATP-BINDING CASSETTE ABC TRANSPORTER-RELATED"/>
    <property type="match status" value="1"/>
</dbReference>
<evidence type="ECO:0000256" key="5">
    <source>
        <dbReference type="SAM" id="MobiDB-lite"/>
    </source>
</evidence>
<keyword evidence="4" id="KW-0653">Protein transport</keyword>
<dbReference type="OrthoDB" id="10265489at2759"/>
<dbReference type="AlphaFoldDB" id="A0A226ELB5"/>
<evidence type="ECO:0000256" key="2">
    <source>
        <dbReference type="ARBA" id="ARBA00022448"/>
    </source>
</evidence>
<name>A0A226ELB5_FOLCA</name>